<proteinExistence type="predicted"/>
<keyword evidence="2" id="KW-1185">Reference proteome</keyword>
<reference evidence="1" key="1">
    <citation type="journal article" date="2021" name="Environ. Microbiol.">
        <title>Gene family expansions and transcriptome signatures uncover fungal adaptations to wood decay.</title>
        <authorList>
            <person name="Hage H."/>
            <person name="Miyauchi S."/>
            <person name="Viragh M."/>
            <person name="Drula E."/>
            <person name="Min B."/>
            <person name="Chaduli D."/>
            <person name="Navarro D."/>
            <person name="Favel A."/>
            <person name="Norest M."/>
            <person name="Lesage-Meessen L."/>
            <person name="Balint B."/>
            <person name="Merenyi Z."/>
            <person name="de Eugenio L."/>
            <person name="Morin E."/>
            <person name="Martinez A.T."/>
            <person name="Baldrian P."/>
            <person name="Stursova M."/>
            <person name="Martinez M.J."/>
            <person name="Novotny C."/>
            <person name="Magnuson J.K."/>
            <person name="Spatafora J.W."/>
            <person name="Maurice S."/>
            <person name="Pangilinan J."/>
            <person name="Andreopoulos W."/>
            <person name="LaButti K."/>
            <person name="Hundley H."/>
            <person name="Na H."/>
            <person name="Kuo A."/>
            <person name="Barry K."/>
            <person name="Lipzen A."/>
            <person name="Henrissat B."/>
            <person name="Riley R."/>
            <person name="Ahrendt S."/>
            <person name="Nagy L.G."/>
            <person name="Grigoriev I.V."/>
            <person name="Martin F."/>
            <person name="Rosso M.N."/>
        </authorList>
    </citation>
    <scope>NUCLEOTIDE SEQUENCE</scope>
    <source>
        <strain evidence="1">CBS 384.51</strain>
    </source>
</reference>
<gene>
    <name evidence="1" type="ORF">BDY19DRAFT_963183</name>
</gene>
<dbReference type="Proteomes" id="UP001055072">
    <property type="component" value="Unassembled WGS sequence"/>
</dbReference>
<comment type="caution">
    <text evidence="1">The sequence shown here is derived from an EMBL/GenBank/DDBJ whole genome shotgun (WGS) entry which is preliminary data.</text>
</comment>
<protein>
    <submittedName>
        <fullName evidence="1">Uncharacterized protein</fullName>
    </submittedName>
</protein>
<dbReference type="EMBL" id="MU274926">
    <property type="protein sequence ID" value="KAI0086122.1"/>
    <property type="molecule type" value="Genomic_DNA"/>
</dbReference>
<organism evidence="1 2">
    <name type="scientific">Irpex rosettiformis</name>
    <dbReference type="NCBI Taxonomy" id="378272"/>
    <lineage>
        <taxon>Eukaryota</taxon>
        <taxon>Fungi</taxon>
        <taxon>Dikarya</taxon>
        <taxon>Basidiomycota</taxon>
        <taxon>Agaricomycotina</taxon>
        <taxon>Agaricomycetes</taxon>
        <taxon>Polyporales</taxon>
        <taxon>Irpicaceae</taxon>
        <taxon>Irpex</taxon>
    </lineage>
</organism>
<evidence type="ECO:0000313" key="2">
    <source>
        <dbReference type="Proteomes" id="UP001055072"/>
    </source>
</evidence>
<evidence type="ECO:0000313" key="1">
    <source>
        <dbReference type="EMBL" id="KAI0086122.1"/>
    </source>
</evidence>
<accession>A0ACB8TVM6</accession>
<feature type="non-terminal residue" evidence="1">
    <location>
        <position position="1"/>
    </location>
</feature>
<name>A0ACB8TVM6_9APHY</name>
<sequence length="63" mass="6964">MERGYTETSYTRVGFVVQQESSTMLISYVFAPQALGYYLTVAARYSLPGRTGSATKLCTVADR</sequence>